<gene>
    <name evidence="2" type="ORF">VOLCADRAFT_86824</name>
</gene>
<keyword evidence="3" id="KW-1185">Reference proteome</keyword>
<evidence type="ECO:0000313" key="3">
    <source>
        <dbReference type="Proteomes" id="UP000001058"/>
    </source>
</evidence>
<dbReference type="AlphaFoldDB" id="D8TJP8"/>
<feature type="compositionally biased region" description="Basic and acidic residues" evidence="1">
    <location>
        <begin position="127"/>
        <end position="142"/>
    </location>
</feature>
<accession>D8TJP8</accession>
<evidence type="ECO:0000256" key="1">
    <source>
        <dbReference type="SAM" id="MobiDB-lite"/>
    </source>
</evidence>
<dbReference type="InParanoid" id="D8TJP8"/>
<dbReference type="GeneID" id="9617876"/>
<sequence length="142" mass="15190">LLHYPYSNTAVEQSHAPQLVTITRTLRVNLAQKLVAVLKMGSQGTPIFRLPLGTHGNAAAGDDAHKTHVRQPIRQLAQLLLDPPRAIGAIVITVDPSPAILRRYSGDLRNASTPKSAAFRGVAEAGGARERAEKSLEETGSN</sequence>
<reference evidence="2 3" key="1">
    <citation type="journal article" date="2010" name="Science">
        <title>Genomic analysis of organismal complexity in the multicellular green alga Volvox carteri.</title>
        <authorList>
            <person name="Prochnik S.E."/>
            <person name="Umen J."/>
            <person name="Nedelcu A.M."/>
            <person name="Hallmann A."/>
            <person name="Miller S.M."/>
            <person name="Nishii I."/>
            <person name="Ferris P."/>
            <person name="Kuo A."/>
            <person name="Mitros T."/>
            <person name="Fritz-Laylin L.K."/>
            <person name="Hellsten U."/>
            <person name="Chapman J."/>
            <person name="Simakov O."/>
            <person name="Rensing S.A."/>
            <person name="Terry A."/>
            <person name="Pangilinan J."/>
            <person name="Kapitonov V."/>
            <person name="Jurka J."/>
            <person name="Salamov A."/>
            <person name="Shapiro H."/>
            <person name="Schmutz J."/>
            <person name="Grimwood J."/>
            <person name="Lindquist E."/>
            <person name="Lucas S."/>
            <person name="Grigoriev I.V."/>
            <person name="Schmitt R."/>
            <person name="Kirk D."/>
            <person name="Rokhsar D.S."/>
        </authorList>
    </citation>
    <scope>NUCLEOTIDE SEQUENCE [LARGE SCALE GENOMIC DNA]</scope>
    <source>
        <strain evidence="3">f. Nagariensis / Eve</strain>
    </source>
</reference>
<evidence type="ECO:0000313" key="2">
    <source>
        <dbReference type="EMBL" id="EFJ52409.1"/>
    </source>
</evidence>
<feature type="region of interest" description="Disordered" evidence="1">
    <location>
        <begin position="119"/>
        <end position="142"/>
    </location>
</feature>
<proteinExistence type="predicted"/>
<dbReference type="KEGG" id="vcn:VOLCADRAFT_86824"/>
<dbReference type="RefSeq" id="XP_002946482.1">
    <property type="nucleotide sequence ID" value="XM_002946436.1"/>
</dbReference>
<name>D8TJP8_VOLCA</name>
<feature type="non-terminal residue" evidence="2">
    <location>
        <position position="1"/>
    </location>
</feature>
<organism evidence="3">
    <name type="scientific">Volvox carteri f. nagariensis</name>
    <dbReference type="NCBI Taxonomy" id="3068"/>
    <lineage>
        <taxon>Eukaryota</taxon>
        <taxon>Viridiplantae</taxon>
        <taxon>Chlorophyta</taxon>
        <taxon>core chlorophytes</taxon>
        <taxon>Chlorophyceae</taxon>
        <taxon>CS clade</taxon>
        <taxon>Chlamydomonadales</taxon>
        <taxon>Volvocaceae</taxon>
        <taxon>Volvox</taxon>
    </lineage>
</organism>
<dbReference type="EMBL" id="GL378324">
    <property type="protein sequence ID" value="EFJ52409.1"/>
    <property type="molecule type" value="Genomic_DNA"/>
</dbReference>
<protein>
    <submittedName>
        <fullName evidence="2">Uncharacterized protein</fullName>
    </submittedName>
</protein>
<dbReference type="Proteomes" id="UP000001058">
    <property type="component" value="Unassembled WGS sequence"/>
</dbReference>